<dbReference type="AlphaFoldDB" id="X1EXY2"/>
<name>X1EXY2_9ZZZZ</name>
<accession>X1EXY2</accession>
<sequence length="195" mass="22929">MKRQRKRCEQCYTYEPHAHLDRLDKRPPKTYGDEFIFFPSASDWAFIPQDVGEKAIAYMKKYPDRKFLCQTKNPSCFYFYEFPENAILAITLETNKAETSKAVSDAPVPKFRYLSLKSHAHTNKIVTVEPVLTFDLVILSEWIRGIKPMRTYVGFDNHDCHLDEPSESEVLMLIKELRRVGLDVREKTMRKGWNE</sequence>
<comment type="caution">
    <text evidence="1">The sequence shown here is derived from an EMBL/GenBank/DDBJ whole genome shotgun (WGS) entry which is preliminary data.</text>
</comment>
<gene>
    <name evidence="1" type="ORF">S03H2_00095</name>
</gene>
<organism evidence="1">
    <name type="scientific">marine sediment metagenome</name>
    <dbReference type="NCBI Taxonomy" id="412755"/>
    <lineage>
        <taxon>unclassified sequences</taxon>
        <taxon>metagenomes</taxon>
        <taxon>ecological metagenomes</taxon>
    </lineage>
</organism>
<reference evidence="1" key="1">
    <citation type="journal article" date="2014" name="Front. Microbiol.">
        <title>High frequency of phylogenetically diverse reductive dehalogenase-homologous genes in deep subseafloor sedimentary metagenomes.</title>
        <authorList>
            <person name="Kawai M."/>
            <person name="Futagami T."/>
            <person name="Toyoda A."/>
            <person name="Takaki Y."/>
            <person name="Nishi S."/>
            <person name="Hori S."/>
            <person name="Arai W."/>
            <person name="Tsubouchi T."/>
            <person name="Morono Y."/>
            <person name="Uchiyama I."/>
            <person name="Ito T."/>
            <person name="Fujiyama A."/>
            <person name="Inagaki F."/>
            <person name="Takami H."/>
        </authorList>
    </citation>
    <scope>NUCLEOTIDE SEQUENCE</scope>
    <source>
        <strain evidence="1">Expedition CK06-06</strain>
    </source>
</reference>
<dbReference type="EMBL" id="BARU01000007">
    <property type="protein sequence ID" value="GAH25175.1"/>
    <property type="molecule type" value="Genomic_DNA"/>
</dbReference>
<evidence type="ECO:0000313" key="1">
    <source>
        <dbReference type="EMBL" id="GAH25175.1"/>
    </source>
</evidence>
<protein>
    <submittedName>
        <fullName evidence="1">Uncharacterized protein</fullName>
    </submittedName>
</protein>
<proteinExistence type="predicted"/>